<reference evidence="2" key="5">
    <citation type="journal article" date="2021" name="G3 (Bethesda)">
        <title>Aegilops tauschii genome assembly Aet v5.0 features greater sequence contiguity and improved annotation.</title>
        <authorList>
            <person name="Wang L."/>
            <person name="Zhu T."/>
            <person name="Rodriguez J.C."/>
            <person name="Deal K.R."/>
            <person name="Dubcovsky J."/>
            <person name="McGuire P.E."/>
            <person name="Lux T."/>
            <person name="Spannagl M."/>
            <person name="Mayer K.F.X."/>
            <person name="Baldrich P."/>
            <person name="Meyers B.C."/>
            <person name="Huo N."/>
            <person name="Gu Y.Q."/>
            <person name="Zhou H."/>
            <person name="Devos K.M."/>
            <person name="Bennetzen J.L."/>
            <person name="Unver T."/>
            <person name="Budak H."/>
            <person name="Gulick P.J."/>
            <person name="Galiba G."/>
            <person name="Kalapos B."/>
            <person name="Nelson D.R."/>
            <person name="Li P."/>
            <person name="You F.M."/>
            <person name="Luo M.C."/>
            <person name="Dvorak J."/>
        </authorList>
    </citation>
    <scope>NUCLEOTIDE SEQUENCE [LARGE SCALE GENOMIC DNA]</scope>
    <source>
        <strain evidence="2">cv. AL8/78</strain>
    </source>
</reference>
<keyword evidence="1" id="KW-0732">Signal</keyword>
<protein>
    <recommendedName>
        <fullName evidence="4">Secreted protein</fullName>
    </recommendedName>
</protein>
<evidence type="ECO:0000313" key="2">
    <source>
        <dbReference type="EnsemblPlants" id="AET4Gv20228500.1"/>
    </source>
</evidence>
<dbReference type="AlphaFoldDB" id="A0A453HLK0"/>
<proteinExistence type="predicted"/>
<accession>A0A453HLK0</accession>
<feature type="chain" id="PRO_5019039465" description="Secreted protein" evidence="1">
    <location>
        <begin position="22"/>
        <end position="61"/>
    </location>
</feature>
<dbReference type="Gramene" id="AET4Gv20228500.1">
    <property type="protein sequence ID" value="AET4Gv20228500.1"/>
    <property type="gene ID" value="AET4Gv20228500"/>
</dbReference>
<sequence>MHPCAFVCRVCIIFSFPSAPATRCCHQLGLRVKFCNTCCIELKFLFSLVRGTWKFSRFSSF</sequence>
<evidence type="ECO:0000256" key="1">
    <source>
        <dbReference type="SAM" id="SignalP"/>
    </source>
</evidence>
<dbReference type="EnsemblPlants" id="AET4Gv20228500.1">
    <property type="protein sequence ID" value="AET4Gv20228500.1"/>
    <property type="gene ID" value="AET4Gv20228500"/>
</dbReference>
<reference evidence="2" key="3">
    <citation type="journal article" date="2017" name="Nature">
        <title>Genome sequence of the progenitor of the wheat D genome Aegilops tauschii.</title>
        <authorList>
            <person name="Luo M.C."/>
            <person name="Gu Y.Q."/>
            <person name="Puiu D."/>
            <person name="Wang H."/>
            <person name="Twardziok S.O."/>
            <person name="Deal K.R."/>
            <person name="Huo N."/>
            <person name="Zhu T."/>
            <person name="Wang L."/>
            <person name="Wang Y."/>
            <person name="McGuire P.E."/>
            <person name="Liu S."/>
            <person name="Long H."/>
            <person name="Ramasamy R.K."/>
            <person name="Rodriguez J.C."/>
            <person name="Van S.L."/>
            <person name="Yuan L."/>
            <person name="Wang Z."/>
            <person name="Xia Z."/>
            <person name="Xiao L."/>
            <person name="Anderson O.D."/>
            <person name="Ouyang S."/>
            <person name="Liang Y."/>
            <person name="Zimin A.V."/>
            <person name="Pertea G."/>
            <person name="Qi P."/>
            <person name="Bennetzen J.L."/>
            <person name="Dai X."/>
            <person name="Dawson M.W."/>
            <person name="Muller H.G."/>
            <person name="Kugler K."/>
            <person name="Rivarola-Duarte L."/>
            <person name="Spannagl M."/>
            <person name="Mayer K.F.X."/>
            <person name="Lu F.H."/>
            <person name="Bevan M.W."/>
            <person name="Leroy P."/>
            <person name="Li P."/>
            <person name="You F.M."/>
            <person name="Sun Q."/>
            <person name="Liu Z."/>
            <person name="Lyons E."/>
            <person name="Wicker T."/>
            <person name="Salzberg S.L."/>
            <person name="Devos K.M."/>
            <person name="Dvorak J."/>
        </authorList>
    </citation>
    <scope>NUCLEOTIDE SEQUENCE [LARGE SCALE GENOMIC DNA]</scope>
    <source>
        <strain evidence="2">cv. AL8/78</strain>
    </source>
</reference>
<dbReference type="Proteomes" id="UP000015105">
    <property type="component" value="Chromosome 4D"/>
</dbReference>
<evidence type="ECO:0008006" key="4">
    <source>
        <dbReference type="Google" id="ProtNLM"/>
    </source>
</evidence>
<feature type="signal peptide" evidence="1">
    <location>
        <begin position="1"/>
        <end position="21"/>
    </location>
</feature>
<name>A0A453HLK0_AEGTS</name>
<keyword evidence="3" id="KW-1185">Reference proteome</keyword>
<evidence type="ECO:0000313" key="3">
    <source>
        <dbReference type="Proteomes" id="UP000015105"/>
    </source>
</evidence>
<reference evidence="3" key="1">
    <citation type="journal article" date="2014" name="Science">
        <title>Ancient hybridizations among the ancestral genomes of bread wheat.</title>
        <authorList>
            <consortium name="International Wheat Genome Sequencing Consortium,"/>
            <person name="Marcussen T."/>
            <person name="Sandve S.R."/>
            <person name="Heier L."/>
            <person name="Spannagl M."/>
            <person name="Pfeifer M."/>
            <person name="Jakobsen K.S."/>
            <person name="Wulff B.B."/>
            <person name="Steuernagel B."/>
            <person name="Mayer K.F."/>
            <person name="Olsen O.A."/>
        </authorList>
    </citation>
    <scope>NUCLEOTIDE SEQUENCE [LARGE SCALE GENOMIC DNA]</scope>
    <source>
        <strain evidence="3">cv. AL8/78</strain>
    </source>
</reference>
<organism evidence="2 3">
    <name type="scientific">Aegilops tauschii subsp. strangulata</name>
    <name type="common">Goatgrass</name>
    <dbReference type="NCBI Taxonomy" id="200361"/>
    <lineage>
        <taxon>Eukaryota</taxon>
        <taxon>Viridiplantae</taxon>
        <taxon>Streptophyta</taxon>
        <taxon>Embryophyta</taxon>
        <taxon>Tracheophyta</taxon>
        <taxon>Spermatophyta</taxon>
        <taxon>Magnoliopsida</taxon>
        <taxon>Liliopsida</taxon>
        <taxon>Poales</taxon>
        <taxon>Poaceae</taxon>
        <taxon>BOP clade</taxon>
        <taxon>Pooideae</taxon>
        <taxon>Triticodae</taxon>
        <taxon>Triticeae</taxon>
        <taxon>Triticinae</taxon>
        <taxon>Aegilops</taxon>
    </lineage>
</organism>
<reference evidence="3" key="2">
    <citation type="journal article" date="2017" name="Nat. Plants">
        <title>The Aegilops tauschii genome reveals multiple impacts of transposons.</title>
        <authorList>
            <person name="Zhao G."/>
            <person name="Zou C."/>
            <person name="Li K."/>
            <person name="Wang K."/>
            <person name="Li T."/>
            <person name="Gao L."/>
            <person name="Zhang X."/>
            <person name="Wang H."/>
            <person name="Yang Z."/>
            <person name="Liu X."/>
            <person name="Jiang W."/>
            <person name="Mao L."/>
            <person name="Kong X."/>
            <person name="Jiao Y."/>
            <person name="Jia J."/>
        </authorList>
    </citation>
    <scope>NUCLEOTIDE SEQUENCE [LARGE SCALE GENOMIC DNA]</scope>
    <source>
        <strain evidence="3">cv. AL8/78</strain>
    </source>
</reference>
<reference evidence="2" key="4">
    <citation type="submission" date="2019-03" db="UniProtKB">
        <authorList>
            <consortium name="EnsemblPlants"/>
        </authorList>
    </citation>
    <scope>IDENTIFICATION</scope>
</reference>